<evidence type="ECO:0000313" key="3">
    <source>
        <dbReference type="Proteomes" id="UP000324222"/>
    </source>
</evidence>
<dbReference type="AlphaFoldDB" id="A0A5B7EID0"/>
<sequence>MRNGDVTVDQIRWTSTSAGCEPNKLSFVLRLQKTLHFRTSGKRAGCLADGRTGAVFLAESRKKCPVLGPHDVTTHGSLPHQHHTTTPQPHKHTTTTLTQHQIPKHYNHYHHHHHHTNTTK</sequence>
<organism evidence="2 3">
    <name type="scientific">Portunus trituberculatus</name>
    <name type="common">Swimming crab</name>
    <name type="synonym">Neptunus trituberculatus</name>
    <dbReference type="NCBI Taxonomy" id="210409"/>
    <lineage>
        <taxon>Eukaryota</taxon>
        <taxon>Metazoa</taxon>
        <taxon>Ecdysozoa</taxon>
        <taxon>Arthropoda</taxon>
        <taxon>Crustacea</taxon>
        <taxon>Multicrustacea</taxon>
        <taxon>Malacostraca</taxon>
        <taxon>Eumalacostraca</taxon>
        <taxon>Eucarida</taxon>
        <taxon>Decapoda</taxon>
        <taxon>Pleocyemata</taxon>
        <taxon>Brachyura</taxon>
        <taxon>Eubrachyura</taxon>
        <taxon>Portunoidea</taxon>
        <taxon>Portunidae</taxon>
        <taxon>Portuninae</taxon>
        <taxon>Portunus</taxon>
    </lineage>
</organism>
<protein>
    <submittedName>
        <fullName evidence="2">Uncharacterized protein</fullName>
    </submittedName>
</protein>
<accession>A0A5B7EID0</accession>
<evidence type="ECO:0000256" key="1">
    <source>
        <dbReference type="SAM" id="MobiDB-lite"/>
    </source>
</evidence>
<feature type="region of interest" description="Disordered" evidence="1">
    <location>
        <begin position="76"/>
        <end position="99"/>
    </location>
</feature>
<name>A0A5B7EID0_PORTR</name>
<reference evidence="2 3" key="1">
    <citation type="submission" date="2019-05" db="EMBL/GenBank/DDBJ databases">
        <title>Another draft genome of Portunus trituberculatus and its Hox gene families provides insights of decapod evolution.</title>
        <authorList>
            <person name="Jeong J.-H."/>
            <person name="Song I."/>
            <person name="Kim S."/>
            <person name="Choi T."/>
            <person name="Kim D."/>
            <person name="Ryu S."/>
            <person name="Kim W."/>
        </authorList>
    </citation>
    <scope>NUCLEOTIDE SEQUENCE [LARGE SCALE GENOMIC DNA]</scope>
    <source>
        <tissue evidence="2">Muscle</tissue>
    </source>
</reference>
<dbReference type="Proteomes" id="UP000324222">
    <property type="component" value="Unassembled WGS sequence"/>
</dbReference>
<comment type="caution">
    <text evidence="2">The sequence shown here is derived from an EMBL/GenBank/DDBJ whole genome shotgun (WGS) entry which is preliminary data.</text>
</comment>
<keyword evidence="3" id="KW-1185">Reference proteome</keyword>
<evidence type="ECO:0000313" key="2">
    <source>
        <dbReference type="EMBL" id="MPC33027.1"/>
    </source>
</evidence>
<feature type="compositionally biased region" description="Low complexity" evidence="1">
    <location>
        <begin position="84"/>
        <end position="99"/>
    </location>
</feature>
<dbReference type="EMBL" id="VSRR010002745">
    <property type="protein sequence ID" value="MPC33027.1"/>
    <property type="molecule type" value="Genomic_DNA"/>
</dbReference>
<gene>
    <name evidence="2" type="ORF">E2C01_026366</name>
</gene>
<proteinExistence type="predicted"/>